<feature type="chain" id="PRO_5014837652" evidence="1">
    <location>
        <begin position="17"/>
        <end position="68"/>
    </location>
</feature>
<protein>
    <submittedName>
        <fullName evidence="2">Putative secreted protein</fullName>
    </submittedName>
</protein>
<accession>A0A2M4DIV6</accession>
<evidence type="ECO:0000313" key="2">
    <source>
        <dbReference type="EMBL" id="MBW77088.1"/>
    </source>
</evidence>
<sequence length="68" mass="7240">MLLLLLLLLSAQLLRAVVTEVAVGVVRTVTGISVLRVCHCVTSVAFLCLYLSLVSVQRSNTVGVLFAP</sequence>
<dbReference type="AlphaFoldDB" id="A0A2M4DIV6"/>
<name>A0A2M4DIV6_ANODA</name>
<keyword evidence="1" id="KW-0732">Signal</keyword>
<proteinExistence type="predicted"/>
<feature type="signal peptide" evidence="1">
    <location>
        <begin position="1"/>
        <end position="16"/>
    </location>
</feature>
<organism evidence="2">
    <name type="scientific">Anopheles darlingi</name>
    <name type="common">Mosquito</name>
    <dbReference type="NCBI Taxonomy" id="43151"/>
    <lineage>
        <taxon>Eukaryota</taxon>
        <taxon>Metazoa</taxon>
        <taxon>Ecdysozoa</taxon>
        <taxon>Arthropoda</taxon>
        <taxon>Hexapoda</taxon>
        <taxon>Insecta</taxon>
        <taxon>Pterygota</taxon>
        <taxon>Neoptera</taxon>
        <taxon>Endopterygota</taxon>
        <taxon>Diptera</taxon>
        <taxon>Nematocera</taxon>
        <taxon>Culicoidea</taxon>
        <taxon>Culicidae</taxon>
        <taxon>Anophelinae</taxon>
        <taxon>Anopheles</taxon>
    </lineage>
</organism>
<reference evidence="2" key="1">
    <citation type="submission" date="2018-01" db="EMBL/GenBank/DDBJ databases">
        <title>An insight into the sialome of Amazonian anophelines.</title>
        <authorList>
            <person name="Ribeiro J.M."/>
            <person name="Scarpassa V."/>
            <person name="Calvo E."/>
        </authorList>
    </citation>
    <scope>NUCLEOTIDE SEQUENCE</scope>
</reference>
<evidence type="ECO:0000256" key="1">
    <source>
        <dbReference type="SAM" id="SignalP"/>
    </source>
</evidence>
<dbReference type="EMBL" id="GGFL01012910">
    <property type="protein sequence ID" value="MBW77088.1"/>
    <property type="molecule type" value="Transcribed_RNA"/>
</dbReference>